<reference evidence="3" key="1">
    <citation type="journal article" date="2019" name="Int. J. Syst. Evol. Microbiol.">
        <title>The Global Catalogue of Microorganisms (GCM) 10K type strain sequencing project: providing services to taxonomists for standard genome sequencing and annotation.</title>
        <authorList>
            <consortium name="The Broad Institute Genomics Platform"/>
            <consortium name="The Broad Institute Genome Sequencing Center for Infectious Disease"/>
            <person name="Wu L."/>
            <person name="Ma J."/>
        </authorList>
    </citation>
    <scope>NUCLEOTIDE SEQUENCE [LARGE SCALE GENOMIC DNA]</scope>
    <source>
        <strain evidence="3">JCM 18326</strain>
    </source>
</reference>
<feature type="domain" description="DUF4365" evidence="1">
    <location>
        <begin position="13"/>
        <end position="144"/>
    </location>
</feature>
<dbReference type="Proteomes" id="UP001500298">
    <property type="component" value="Unassembled WGS sequence"/>
</dbReference>
<name>A0ABP9D4D6_9BACT</name>
<accession>A0ABP9D4D6</accession>
<proteinExistence type="predicted"/>
<dbReference type="InterPro" id="IPR025375">
    <property type="entry name" value="DUF4365"/>
</dbReference>
<dbReference type="EMBL" id="BAABJX010000013">
    <property type="protein sequence ID" value="GAA4824796.1"/>
    <property type="molecule type" value="Genomic_DNA"/>
</dbReference>
<evidence type="ECO:0000313" key="3">
    <source>
        <dbReference type="Proteomes" id="UP001500298"/>
    </source>
</evidence>
<organism evidence="2 3">
    <name type="scientific">Algivirga pacifica</name>
    <dbReference type="NCBI Taxonomy" id="1162670"/>
    <lineage>
        <taxon>Bacteria</taxon>
        <taxon>Pseudomonadati</taxon>
        <taxon>Bacteroidota</taxon>
        <taxon>Cytophagia</taxon>
        <taxon>Cytophagales</taxon>
        <taxon>Flammeovirgaceae</taxon>
        <taxon>Algivirga</taxon>
    </lineage>
</organism>
<gene>
    <name evidence="2" type="ORF">GCM10023331_06640</name>
</gene>
<comment type="caution">
    <text evidence="2">The sequence shown here is derived from an EMBL/GenBank/DDBJ whole genome shotgun (WGS) entry which is preliminary data.</text>
</comment>
<dbReference type="Pfam" id="PF14280">
    <property type="entry name" value="DUF4365"/>
    <property type="match status" value="1"/>
</dbReference>
<evidence type="ECO:0000259" key="1">
    <source>
        <dbReference type="Pfam" id="PF14280"/>
    </source>
</evidence>
<sequence length="165" mass="19510">MNLPNRPRQHVLETESINKLRNSIPTEWVIQSLEHDYGIDNLIEIANNDGYLDGTSFAIQLKATDSLFENRDNVSVRMNTSTLNYLKNRLELVMIILYVSTEQESYWIWLRDIIGDVCFENETFTIKIPKNNRLSSINWNRIQEYSERIRNTKVSSTRGLNYRYE</sequence>
<evidence type="ECO:0000313" key="2">
    <source>
        <dbReference type="EMBL" id="GAA4824796.1"/>
    </source>
</evidence>
<dbReference type="RefSeq" id="WP_345369179.1">
    <property type="nucleotide sequence ID" value="NZ_BAABJX010000013.1"/>
</dbReference>
<protein>
    <recommendedName>
        <fullName evidence="1">DUF4365 domain-containing protein</fullName>
    </recommendedName>
</protein>
<keyword evidence="3" id="KW-1185">Reference proteome</keyword>